<sequence>MRSGKKIKLDPDLVKKEPPQEEDEEEIDDIFEESQEESSAMKSENVFIKEEMGVNIEETHGQSYKICDANLSVKTEDAATNEFPRVRGKSDRDFICTLCNYATKKVIDFTRHWLTHEEQSYTSENGVFVCHLSDCFYVAPNEENLLTHISNQHLRIYHCDFCYYVTYSKKEQEQHDTTHYTYQCVKCDLQSTKLFFVQDHSEAPLKCNKCDFTTYHWFPYKKHTNWHNYPPDSIVECGFCNFTTGDKALLEKHNAVHCTNFTHCKMCRFTGQNMTELDEHCESTHDTTLEALNKLHKCKFCTCKFIGLDSKEKHEELHSKMGVLLKCCSNTKIVQCPYCDHQENQCDDMKAHIVLQHSAALELENFRLEDTSDELNKDLKTYAADNEPVEEIKPDPEQDVVEDAAKYENVSFNSNLTGHQAPQNEIEQVKNELEVEQSRHKCPFCYYNACSKEDYDVHYKRHTTFKCKRCPLESTKQLFVEDHTENPWGCSKCDFKAHHWLLLKSHSFSHEDHGSRLLKCRECNFETKIPNDMKNHYSFHAIAAVRCRICSFETRFEDTLRKHYSNRHNVTLLDDGSMPSVERPYECDLCACKFKEQVYLDKHKALHENNGPFHVICRQCRQGNRTTQQDTNVKKKPDSWTECPYCSHEDEARYRMIQHLSRIHPSELEIEGYVFDDGQTKELVSHHTTSIDRLTSDTTLPENTDSIINSFKNEDKKFRVKEESNDAGEGTSSSKQPGCILEHKSKEHGQRMFRCNICGYRTKGKSIIEKHMDQKHPPFLTECKESPGEKILCCAGCCYTAKTKHHVKKHLLANHAIEEEAEGTSYFQIDKAMMESMEEAESNHSTEEENIESLPKPTESVGHVEEVVIKVEPSTFQEEESVEDLSANVPEYHEIDNKWYCSLCPYSSVRKHFVNQHVKQRHKGFEKKTWFCTTCPYGTKFKNSLRQHMERMHSTEQSLEATSERIPCKQPECDFKAPTVDDLSTHMARHLQSSMQEVLEYKCDLCSFGTVSKAIFRNHRQSCNGMTYWYQCYSCEFKSDSRKGILGHIDTKHRYKYTDKKGYECLKCGYSSKEKSWTEYHHVNCPIKDLLRHNELQ</sequence>
<feature type="region of interest" description="Disordered" evidence="6">
    <location>
        <begin position="840"/>
        <end position="859"/>
    </location>
</feature>
<keyword evidence="3 5" id="KW-0863">Zinc-finger</keyword>
<dbReference type="AlphaFoldDB" id="A0A653D002"/>
<dbReference type="EMBL" id="CAACVG010009440">
    <property type="protein sequence ID" value="VEN53280.1"/>
    <property type="molecule type" value="Genomic_DNA"/>
</dbReference>
<evidence type="ECO:0000256" key="6">
    <source>
        <dbReference type="SAM" id="MobiDB-lite"/>
    </source>
</evidence>
<organism evidence="8 9">
    <name type="scientific">Callosobruchus maculatus</name>
    <name type="common">Southern cowpea weevil</name>
    <name type="synonym">Pulse bruchid</name>
    <dbReference type="NCBI Taxonomy" id="64391"/>
    <lineage>
        <taxon>Eukaryota</taxon>
        <taxon>Metazoa</taxon>
        <taxon>Ecdysozoa</taxon>
        <taxon>Arthropoda</taxon>
        <taxon>Hexapoda</taxon>
        <taxon>Insecta</taxon>
        <taxon>Pterygota</taxon>
        <taxon>Neoptera</taxon>
        <taxon>Endopterygota</taxon>
        <taxon>Coleoptera</taxon>
        <taxon>Polyphaga</taxon>
        <taxon>Cucujiformia</taxon>
        <taxon>Chrysomeloidea</taxon>
        <taxon>Chrysomelidae</taxon>
        <taxon>Bruchinae</taxon>
        <taxon>Bruchini</taxon>
        <taxon>Callosobruchus</taxon>
    </lineage>
</organism>
<keyword evidence="1" id="KW-0479">Metal-binding</keyword>
<evidence type="ECO:0000256" key="4">
    <source>
        <dbReference type="ARBA" id="ARBA00022833"/>
    </source>
</evidence>
<dbReference type="PANTHER" id="PTHR24403:SF67">
    <property type="entry name" value="FI01116P-RELATED"/>
    <property type="match status" value="1"/>
</dbReference>
<dbReference type="Gene3D" id="3.30.160.60">
    <property type="entry name" value="Classic Zinc Finger"/>
    <property type="match status" value="3"/>
</dbReference>
<evidence type="ECO:0000313" key="9">
    <source>
        <dbReference type="Proteomes" id="UP000410492"/>
    </source>
</evidence>
<dbReference type="PANTHER" id="PTHR24403">
    <property type="entry name" value="ZINC FINGER PROTEIN"/>
    <property type="match status" value="1"/>
</dbReference>
<feature type="region of interest" description="Disordered" evidence="6">
    <location>
        <begin position="1"/>
        <end position="43"/>
    </location>
</feature>
<gene>
    <name evidence="8" type="ORF">CALMAC_LOCUS13132</name>
</gene>
<protein>
    <recommendedName>
        <fullName evidence="7">C2H2-type domain-containing protein</fullName>
    </recommendedName>
</protein>
<dbReference type="OrthoDB" id="6735033at2759"/>
<evidence type="ECO:0000313" key="8">
    <source>
        <dbReference type="EMBL" id="VEN53280.1"/>
    </source>
</evidence>
<dbReference type="SMART" id="SM00355">
    <property type="entry name" value="ZnF_C2H2"/>
    <property type="match status" value="21"/>
</dbReference>
<keyword evidence="9" id="KW-1185">Reference proteome</keyword>
<feature type="compositionally biased region" description="Acidic residues" evidence="6">
    <location>
        <begin position="20"/>
        <end position="36"/>
    </location>
</feature>
<dbReference type="PROSITE" id="PS00028">
    <property type="entry name" value="ZINC_FINGER_C2H2_1"/>
    <property type="match status" value="2"/>
</dbReference>
<dbReference type="Proteomes" id="UP000410492">
    <property type="component" value="Unassembled WGS sequence"/>
</dbReference>
<keyword evidence="4" id="KW-0862">Zinc</keyword>
<dbReference type="PROSITE" id="PS50157">
    <property type="entry name" value="ZINC_FINGER_C2H2_2"/>
    <property type="match status" value="2"/>
</dbReference>
<reference evidence="8 9" key="1">
    <citation type="submission" date="2019-01" db="EMBL/GenBank/DDBJ databases">
        <authorList>
            <person name="Sayadi A."/>
        </authorList>
    </citation>
    <scope>NUCLEOTIDE SEQUENCE [LARGE SCALE GENOMIC DNA]</scope>
</reference>
<feature type="domain" description="C2H2-type" evidence="7">
    <location>
        <begin position="930"/>
        <end position="958"/>
    </location>
</feature>
<feature type="domain" description="C2H2-type" evidence="7">
    <location>
        <begin position="585"/>
        <end position="612"/>
    </location>
</feature>
<feature type="compositionally biased region" description="Basic and acidic residues" evidence="6">
    <location>
        <begin position="7"/>
        <end position="19"/>
    </location>
</feature>
<name>A0A653D002_CALMS</name>
<dbReference type="GO" id="GO:0005634">
    <property type="term" value="C:nucleus"/>
    <property type="evidence" value="ECO:0007669"/>
    <property type="project" value="TreeGrafter"/>
</dbReference>
<evidence type="ECO:0000259" key="7">
    <source>
        <dbReference type="PROSITE" id="PS50157"/>
    </source>
</evidence>
<proteinExistence type="predicted"/>
<accession>A0A653D002</accession>
<dbReference type="InterPro" id="IPR050688">
    <property type="entry name" value="Zinc_finger/UBP_domain"/>
</dbReference>
<keyword evidence="2" id="KW-0677">Repeat</keyword>
<dbReference type="GO" id="GO:0008270">
    <property type="term" value="F:zinc ion binding"/>
    <property type="evidence" value="ECO:0007669"/>
    <property type="project" value="UniProtKB-KW"/>
</dbReference>
<dbReference type="InterPro" id="IPR013087">
    <property type="entry name" value="Znf_C2H2_type"/>
</dbReference>
<evidence type="ECO:0000256" key="5">
    <source>
        <dbReference type="PROSITE-ProRule" id="PRU00042"/>
    </source>
</evidence>
<evidence type="ECO:0000256" key="1">
    <source>
        <dbReference type="ARBA" id="ARBA00022723"/>
    </source>
</evidence>
<dbReference type="GO" id="GO:0010468">
    <property type="term" value="P:regulation of gene expression"/>
    <property type="evidence" value="ECO:0007669"/>
    <property type="project" value="TreeGrafter"/>
</dbReference>
<evidence type="ECO:0000256" key="3">
    <source>
        <dbReference type="ARBA" id="ARBA00022771"/>
    </source>
</evidence>
<feature type="region of interest" description="Disordered" evidence="6">
    <location>
        <begin position="720"/>
        <end position="739"/>
    </location>
</feature>
<evidence type="ECO:0000256" key="2">
    <source>
        <dbReference type="ARBA" id="ARBA00022737"/>
    </source>
</evidence>